<evidence type="ECO:0000313" key="9">
    <source>
        <dbReference type="Proteomes" id="UP000616114"/>
    </source>
</evidence>
<accession>A0A8J2TZ04</accession>
<keyword evidence="9" id="KW-1185">Reference proteome</keyword>
<keyword evidence="2" id="KW-0813">Transport</keyword>
<comment type="subcellular location">
    <subcellularLocation>
        <location evidence="1">Membrane</location>
        <topology evidence="1">Multi-pass membrane protein</topology>
    </subcellularLocation>
</comment>
<keyword evidence="6 7" id="KW-0472">Membrane</keyword>
<feature type="transmembrane region" description="Helical" evidence="7">
    <location>
        <begin position="63"/>
        <end position="82"/>
    </location>
</feature>
<keyword evidence="4 7" id="KW-0812">Transmembrane</keyword>
<dbReference type="PANTHER" id="PTHR36838">
    <property type="entry name" value="AUXIN EFFLUX CARRIER FAMILY PROTEIN"/>
    <property type="match status" value="1"/>
</dbReference>
<feature type="transmembrane region" description="Helical" evidence="7">
    <location>
        <begin position="222"/>
        <end position="243"/>
    </location>
</feature>
<dbReference type="GO" id="GO:0016020">
    <property type="term" value="C:membrane"/>
    <property type="evidence" value="ECO:0007669"/>
    <property type="project" value="UniProtKB-SubCell"/>
</dbReference>
<feature type="transmembrane region" description="Helical" evidence="7">
    <location>
        <begin position="255"/>
        <end position="275"/>
    </location>
</feature>
<feature type="transmembrane region" description="Helical" evidence="7">
    <location>
        <begin position="6"/>
        <end position="26"/>
    </location>
</feature>
<feature type="transmembrane region" description="Helical" evidence="7">
    <location>
        <begin position="187"/>
        <end position="210"/>
    </location>
</feature>
<evidence type="ECO:0000256" key="2">
    <source>
        <dbReference type="ARBA" id="ARBA00022448"/>
    </source>
</evidence>
<evidence type="ECO:0000256" key="7">
    <source>
        <dbReference type="SAM" id="Phobius"/>
    </source>
</evidence>
<dbReference type="AlphaFoldDB" id="A0A8J2TZ04"/>
<evidence type="ECO:0000313" key="8">
    <source>
        <dbReference type="EMBL" id="GGA18809.1"/>
    </source>
</evidence>
<reference evidence="8" key="1">
    <citation type="journal article" date="2014" name="Int. J. Syst. Evol. Microbiol.">
        <title>Complete genome sequence of Corynebacterium casei LMG S-19264T (=DSM 44701T), isolated from a smear-ripened cheese.</title>
        <authorList>
            <consortium name="US DOE Joint Genome Institute (JGI-PGF)"/>
            <person name="Walter F."/>
            <person name="Albersmeier A."/>
            <person name="Kalinowski J."/>
            <person name="Ruckert C."/>
        </authorList>
    </citation>
    <scope>NUCLEOTIDE SEQUENCE</scope>
    <source>
        <strain evidence="8">CGMCC 1.12785</strain>
    </source>
</reference>
<evidence type="ECO:0000256" key="1">
    <source>
        <dbReference type="ARBA" id="ARBA00004141"/>
    </source>
</evidence>
<dbReference type="RefSeq" id="WP_188550972.1">
    <property type="nucleotide sequence ID" value="NZ_BMFY01000009.1"/>
</dbReference>
<keyword evidence="3" id="KW-1003">Cell membrane</keyword>
<gene>
    <name evidence="8" type="ORF">GCM10011333_22410</name>
</gene>
<dbReference type="GO" id="GO:0055085">
    <property type="term" value="P:transmembrane transport"/>
    <property type="evidence" value="ECO:0007669"/>
    <property type="project" value="InterPro"/>
</dbReference>
<evidence type="ECO:0000256" key="5">
    <source>
        <dbReference type="ARBA" id="ARBA00022989"/>
    </source>
</evidence>
<dbReference type="PANTHER" id="PTHR36838:SF3">
    <property type="entry name" value="TRANSPORTER AUXIN EFFLUX CARRIER EC FAMILY"/>
    <property type="match status" value="1"/>
</dbReference>
<dbReference type="InterPro" id="IPR004776">
    <property type="entry name" value="Mem_transp_PIN-like"/>
</dbReference>
<dbReference type="Pfam" id="PF03547">
    <property type="entry name" value="Mem_trans"/>
    <property type="match status" value="2"/>
</dbReference>
<reference evidence="8" key="2">
    <citation type="submission" date="2020-09" db="EMBL/GenBank/DDBJ databases">
        <authorList>
            <person name="Sun Q."/>
            <person name="Zhou Y."/>
        </authorList>
    </citation>
    <scope>NUCLEOTIDE SEQUENCE</scope>
    <source>
        <strain evidence="8">CGMCC 1.12785</strain>
    </source>
</reference>
<proteinExistence type="predicted"/>
<evidence type="ECO:0000256" key="6">
    <source>
        <dbReference type="ARBA" id="ARBA00023136"/>
    </source>
</evidence>
<evidence type="ECO:0000256" key="4">
    <source>
        <dbReference type="ARBA" id="ARBA00022692"/>
    </source>
</evidence>
<dbReference type="Proteomes" id="UP000616114">
    <property type="component" value="Unassembled WGS sequence"/>
</dbReference>
<name>A0A8J2TZ04_9MICO</name>
<feature type="transmembrane region" description="Helical" evidence="7">
    <location>
        <begin position="287"/>
        <end position="306"/>
    </location>
</feature>
<protein>
    <submittedName>
        <fullName evidence="8">Membrane protein</fullName>
    </submittedName>
</protein>
<keyword evidence="5 7" id="KW-1133">Transmembrane helix</keyword>
<feature type="transmembrane region" description="Helical" evidence="7">
    <location>
        <begin position="38"/>
        <end position="57"/>
    </location>
</feature>
<comment type="caution">
    <text evidence="8">The sequence shown here is derived from an EMBL/GenBank/DDBJ whole genome shotgun (WGS) entry which is preliminary data.</text>
</comment>
<dbReference type="EMBL" id="BMFY01000009">
    <property type="protein sequence ID" value="GGA18809.1"/>
    <property type="molecule type" value="Genomic_DNA"/>
</dbReference>
<evidence type="ECO:0000256" key="3">
    <source>
        <dbReference type="ARBA" id="ARBA00022475"/>
    </source>
</evidence>
<feature type="transmembrane region" description="Helical" evidence="7">
    <location>
        <begin position="164"/>
        <end position="181"/>
    </location>
</feature>
<sequence>MLGVLEGFGVIGVVIFVGFLLGRLDILGDTGQQALARLIFYAATPALLFTTIAESPIDRTFSSALLATGGTALFLGVVFALLSRFVFKRSTGVAVIGGWAVSYVNIGNLGLPIAAYVLQDVGYVAPVLMFQLVVLAPIGIAVLDAQGAKAGTAWWRKLLKILGNPLLIGSAAGVACSATGYRPPTVLYEPISLIAGISVPAALIVFGFSLRNGWKIPPRDAHAELGLVMLFKLILHPFLAWLVGGPLLGYSGLDLFAIVLTSALPTAQNVYIYALRYQRGTALARDAVFLTTFTSIAVIIGVAMLLG</sequence>
<organism evidence="8 9">
    <name type="scientific">Sediminivirga luteola</name>
    <dbReference type="NCBI Taxonomy" id="1774748"/>
    <lineage>
        <taxon>Bacteria</taxon>
        <taxon>Bacillati</taxon>
        <taxon>Actinomycetota</taxon>
        <taxon>Actinomycetes</taxon>
        <taxon>Micrococcales</taxon>
        <taxon>Brevibacteriaceae</taxon>
        <taxon>Sediminivirga</taxon>
    </lineage>
</organism>
<feature type="transmembrane region" description="Helical" evidence="7">
    <location>
        <begin position="94"/>
        <end position="117"/>
    </location>
</feature>
<feature type="transmembrane region" description="Helical" evidence="7">
    <location>
        <begin position="123"/>
        <end position="143"/>
    </location>
</feature>